<sequence length="261" mass="28771">MAFWSSQTLESRLSELVGGTGSPKVDCNSIELTVGREVYVTPNLTDIYTTTKQQLQHEQAFQIPPGQFAFLLTEETVKVPPTAMAFISMKATFKMRGLINVSGFHVDPGWSGPLVFAVFNAGPSPVHLQRGLPLFLIWYAELDHPSEKRKSQPGSTSIPPSFISSLTGGNDTLHALDQRLKDGVKKLEDEDKRLDQRLHELRNAQTKNTVILTVLTTIVVGLIGFAFRESILSMMPLRSQAATNITAQPLPAPSEVQSREN</sequence>
<dbReference type="InterPro" id="IPR011962">
    <property type="entry name" value="dCTP_deaminase"/>
</dbReference>
<dbReference type="RefSeq" id="WP_104840050.1">
    <property type="nucleotide sequence ID" value="NZ_CP024308.1"/>
</dbReference>
<evidence type="ECO:0000313" key="6">
    <source>
        <dbReference type="Proteomes" id="UP000239340"/>
    </source>
</evidence>
<dbReference type="PANTHER" id="PTHR42680:SF3">
    <property type="entry name" value="DCTP DEAMINASE"/>
    <property type="match status" value="1"/>
</dbReference>
<organism evidence="5 6">
    <name type="scientific">Rhizobium fredii</name>
    <name type="common">Sinorhizobium fredii</name>
    <dbReference type="NCBI Taxonomy" id="380"/>
    <lineage>
        <taxon>Bacteria</taxon>
        <taxon>Pseudomonadati</taxon>
        <taxon>Pseudomonadota</taxon>
        <taxon>Alphaproteobacteria</taxon>
        <taxon>Hyphomicrobiales</taxon>
        <taxon>Rhizobiaceae</taxon>
        <taxon>Sinorhizobium/Ensifer group</taxon>
        <taxon>Sinorhizobium</taxon>
    </lineage>
</organism>
<keyword evidence="4" id="KW-1133">Transmembrane helix</keyword>
<dbReference type="EMBL" id="CP024308">
    <property type="protein sequence ID" value="AUX78306.1"/>
    <property type="molecule type" value="Genomic_DNA"/>
</dbReference>
<feature type="compositionally biased region" description="Polar residues" evidence="3">
    <location>
        <begin position="152"/>
        <end position="166"/>
    </location>
</feature>
<dbReference type="InterPro" id="IPR033704">
    <property type="entry name" value="dUTPase_trimeric"/>
</dbReference>
<feature type="region of interest" description="Disordered" evidence="3">
    <location>
        <begin position="147"/>
        <end position="166"/>
    </location>
</feature>
<evidence type="ECO:0000313" key="5">
    <source>
        <dbReference type="EMBL" id="AUX78306.1"/>
    </source>
</evidence>
<dbReference type="Proteomes" id="UP000239340">
    <property type="component" value="Plasmid pSfreNXT3a"/>
</dbReference>
<keyword evidence="2" id="KW-0546">Nucleotide metabolism</keyword>
<dbReference type="PANTHER" id="PTHR42680">
    <property type="entry name" value="DCTP DEAMINASE"/>
    <property type="match status" value="1"/>
</dbReference>
<accession>A0A2L0H9Y1</accession>
<dbReference type="Pfam" id="PF22769">
    <property type="entry name" value="DCD"/>
    <property type="match status" value="1"/>
</dbReference>
<keyword evidence="4" id="KW-0472">Membrane</keyword>
<evidence type="ECO:0000256" key="1">
    <source>
        <dbReference type="ARBA" id="ARBA00022801"/>
    </source>
</evidence>
<keyword evidence="4" id="KW-0812">Transmembrane</keyword>
<evidence type="ECO:0000256" key="2">
    <source>
        <dbReference type="ARBA" id="ARBA00023080"/>
    </source>
</evidence>
<evidence type="ECO:0000256" key="3">
    <source>
        <dbReference type="SAM" id="MobiDB-lite"/>
    </source>
</evidence>
<gene>
    <name evidence="5" type="ORF">NXT3_PA00009</name>
</gene>
<reference evidence="5 6" key="1">
    <citation type="submission" date="2017-10" db="EMBL/GenBank/DDBJ databases">
        <title>Analysis of the genome sequences of Rhizobium populations associated to common bean (phaseolus vulgaris).</title>
        <authorList>
            <person name="Bustos P."/>
            <person name="Santamaria R.I."/>
            <person name="Miranda-Sanchez F."/>
            <person name="Perez-Carrascal O."/>
            <person name="Juarez S."/>
            <person name="Lozano L."/>
            <person name="Martinez-Flores I."/>
            <person name="Vinuesa P."/>
            <person name="Martinez-Romero E."/>
            <person name="Cevallos M.A."/>
            <person name="Romero D."/>
            <person name="Davila G."/>
            <person name="Gonzalez V."/>
        </authorList>
    </citation>
    <scope>NUCLEOTIDE SEQUENCE [LARGE SCALE GENOMIC DNA]</scope>
    <source>
        <strain evidence="5 6">NXT3</strain>
        <plasmid evidence="6">Plasmid psfrenxt3a</plasmid>
    </source>
</reference>
<dbReference type="Gene3D" id="2.70.40.10">
    <property type="match status" value="1"/>
</dbReference>
<dbReference type="GO" id="GO:0008829">
    <property type="term" value="F:dCTP deaminase activity"/>
    <property type="evidence" value="ECO:0007669"/>
    <property type="project" value="InterPro"/>
</dbReference>
<geneLocation type="plasmid" evidence="6">
    <name>psfrenxt3a</name>
</geneLocation>
<name>A0A2L0H9Y1_RHIFR</name>
<feature type="transmembrane region" description="Helical" evidence="4">
    <location>
        <begin position="209"/>
        <end position="227"/>
    </location>
</feature>
<dbReference type="GO" id="GO:0006229">
    <property type="term" value="P:dUTP biosynthetic process"/>
    <property type="evidence" value="ECO:0007669"/>
    <property type="project" value="InterPro"/>
</dbReference>
<dbReference type="AlphaFoldDB" id="A0A2L0H9Y1"/>
<dbReference type="InterPro" id="IPR036157">
    <property type="entry name" value="dUTPase-like_sf"/>
</dbReference>
<dbReference type="SUPFAM" id="SSF51283">
    <property type="entry name" value="dUTPase-like"/>
    <property type="match status" value="1"/>
</dbReference>
<evidence type="ECO:0000256" key="4">
    <source>
        <dbReference type="SAM" id="Phobius"/>
    </source>
</evidence>
<keyword evidence="5" id="KW-0614">Plasmid</keyword>
<dbReference type="CDD" id="cd07557">
    <property type="entry name" value="trimeric_dUTPase"/>
    <property type="match status" value="1"/>
</dbReference>
<keyword evidence="1" id="KW-0378">Hydrolase</keyword>
<protein>
    <submittedName>
        <fullName evidence="5">DeoxyUTP pyrophosphatase domain-containing protein</fullName>
    </submittedName>
</protein>
<proteinExistence type="predicted"/>